<evidence type="ECO:0000313" key="7">
    <source>
        <dbReference type="Proteomes" id="UP000608530"/>
    </source>
</evidence>
<feature type="domain" description="Aminomethyltransferase C-terminal" evidence="4">
    <location>
        <begin position="738"/>
        <end position="817"/>
    </location>
</feature>
<evidence type="ECO:0000259" key="4">
    <source>
        <dbReference type="Pfam" id="PF08669"/>
    </source>
</evidence>
<dbReference type="Pfam" id="PF01266">
    <property type="entry name" value="DAO"/>
    <property type="match status" value="1"/>
</dbReference>
<feature type="domain" description="GCVT N-terminal" evidence="3">
    <location>
        <begin position="442"/>
        <end position="718"/>
    </location>
</feature>
<protein>
    <submittedName>
        <fullName evidence="6">GcvT family protein</fullName>
    </submittedName>
</protein>
<dbReference type="SUPFAM" id="SSF103025">
    <property type="entry name" value="Folate-binding domain"/>
    <property type="match status" value="1"/>
</dbReference>
<dbReference type="Pfam" id="PF16350">
    <property type="entry name" value="FAO_M"/>
    <property type="match status" value="1"/>
</dbReference>
<evidence type="ECO:0000259" key="5">
    <source>
        <dbReference type="Pfam" id="PF16350"/>
    </source>
</evidence>
<dbReference type="Gene3D" id="3.30.9.10">
    <property type="entry name" value="D-Amino Acid Oxidase, subunit A, domain 2"/>
    <property type="match status" value="1"/>
</dbReference>
<dbReference type="InterPro" id="IPR032503">
    <property type="entry name" value="FAO_M"/>
</dbReference>
<evidence type="ECO:0000256" key="1">
    <source>
        <dbReference type="ARBA" id="ARBA00008609"/>
    </source>
</evidence>
<proteinExistence type="inferred from homology"/>
<dbReference type="SUPFAM" id="SSF54373">
    <property type="entry name" value="FAD-linked reductases, C-terminal domain"/>
    <property type="match status" value="1"/>
</dbReference>
<dbReference type="Gene3D" id="3.50.50.60">
    <property type="entry name" value="FAD/NAD(P)-binding domain"/>
    <property type="match status" value="1"/>
</dbReference>
<dbReference type="InterPro" id="IPR006222">
    <property type="entry name" value="GCVT_N"/>
</dbReference>
<keyword evidence="7" id="KW-1185">Reference proteome</keyword>
<dbReference type="Gene3D" id="3.30.70.1400">
    <property type="entry name" value="Aminomethyltransferase beta-barrel domains"/>
    <property type="match status" value="1"/>
</dbReference>
<dbReference type="EMBL" id="JAEHOH010000001">
    <property type="protein sequence ID" value="MBK0417561.1"/>
    <property type="molecule type" value="Genomic_DNA"/>
</dbReference>
<organism evidence="6 7">
    <name type="scientific">Leucobacter chromiisoli</name>
    <dbReference type="NCBI Taxonomy" id="2796471"/>
    <lineage>
        <taxon>Bacteria</taxon>
        <taxon>Bacillati</taxon>
        <taxon>Actinomycetota</taxon>
        <taxon>Actinomycetes</taxon>
        <taxon>Micrococcales</taxon>
        <taxon>Microbacteriaceae</taxon>
        <taxon>Leucobacter</taxon>
    </lineage>
</organism>
<dbReference type="PANTHER" id="PTHR43757:SF15">
    <property type="entry name" value="PYRUVATE DEHYDROGENASE PHOSPHATASE REGULATORY SUBUNIT, MITOCHONDRIAL-LIKE"/>
    <property type="match status" value="1"/>
</dbReference>
<dbReference type="InterPro" id="IPR028896">
    <property type="entry name" value="GcvT/YgfZ/DmdA"/>
</dbReference>
<comment type="similarity">
    <text evidence="1">Belongs to the GcvT family.</text>
</comment>
<dbReference type="InterPro" id="IPR006076">
    <property type="entry name" value="FAD-dep_OxRdtase"/>
</dbReference>
<dbReference type="InterPro" id="IPR036188">
    <property type="entry name" value="FAD/NAD-bd_sf"/>
</dbReference>
<evidence type="ECO:0000313" key="6">
    <source>
        <dbReference type="EMBL" id="MBK0417561.1"/>
    </source>
</evidence>
<reference evidence="6" key="1">
    <citation type="submission" date="2020-12" db="EMBL/GenBank/DDBJ databases">
        <title>Leucobacter sp. CAS1, isolated from Chromium sludge.</title>
        <authorList>
            <person name="Xu Z."/>
        </authorList>
    </citation>
    <scope>NUCLEOTIDE SEQUENCE</scope>
    <source>
        <strain evidence="6">CSA1</strain>
    </source>
</reference>
<accession>A0A934UTN9</accession>
<dbReference type="Proteomes" id="UP000608530">
    <property type="component" value="Unassembled WGS sequence"/>
</dbReference>
<name>A0A934UTN9_9MICO</name>
<dbReference type="AlphaFoldDB" id="A0A934UTN9"/>
<dbReference type="PANTHER" id="PTHR43757">
    <property type="entry name" value="AMINOMETHYLTRANSFERASE"/>
    <property type="match status" value="1"/>
</dbReference>
<dbReference type="Pfam" id="PF08669">
    <property type="entry name" value="GCV_T_C"/>
    <property type="match status" value="1"/>
</dbReference>
<dbReference type="InterPro" id="IPR027266">
    <property type="entry name" value="TrmE/GcvT-like"/>
</dbReference>
<dbReference type="Pfam" id="PF01571">
    <property type="entry name" value="GCV_T"/>
    <property type="match status" value="1"/>
</dbReference>
<evidence type="ECO:0000259" key="2">
    <source>
        <dbReference type="Pfam" id="PF01266"/>
    </source>
</evidence>
<feature type="domain" description="FAD dependent oxidoreductase central" evidence="5">
    <location>
        <begin position="385"/>
        <end position="439"/>
    </location>
</feature>
<sequence>MERLVDRSISASLFTDTSRDALPQRARTVIVGGGIVGASTAYHLALAGETDVLLLDSGVLGSGTTWHAAGLANRVRATETLTGLSMYGTSVFQRLEELSGIEVNWQRSGSFALARTRGRLDELHYQRNVAAQLGIEAELVGPDAITSIWPLINPAGVRVGLHIPDDGHVNPGFAAIAFAKLAHEHGAAIREDVRVTELLASGGRITGVRTEQGDVEAERVVLAAGLWSRDLGRTVGAALPLYAAEHVHVRSNPIAGVEPGLPVLRDLDHHYYARHERGRLLIGAFEPEGLPRGAHEIPSGGFAEFDADWEHFDAIRVHAERTLPAVQRAGYDRFLNAPESFTPDANFLLGETNEVAGLFVAAGMNSQGITYAPGVGRELAAWILEGTPQFDASSVDVRRFSRHQANRRYLHERTSEGLGRVYATHWPNLQMSSARNVRRTPLHARLAELGAVFGEANALERANWYVDPGATPEIEYSYGRASWFERVGEEHRAVRENLGIFDLSPFAKFEVAGPDALAVVQRTFTSNLDVEPHRAVYTLQLNEAGGIELDCTVTRLAPDRFMVVSPSATQDKTLSILRRAAEGAAAAVFDATAAYATILVAGPRSRELMQLVSPEDWSDGAQPYLHGREVEIADGFAYALRVSFVGEMGYELYVSSDLAVNVFDALWEAGRGLGARLAGYYALDSMRAEKGFRHLGHDMGPADDPRSAGLWFTVDLEKGDFLGRDAIADLTPADITHRTVYFRIDDPEPVLVHDETVFRDGVAVGRVLSGNYGYTLGGAVGLAAIDPSVDVASGAWEVECGAGGHYPATVSRRPLYDPKGERMRG</sequence>
<dbReference type="Gene3D" id="2.40.30.110">
    <property type="entry name" value="Aminomethyltransferase beta-barrel domains"/>
    <property type="match status" value="1"/>
</dbReference>
<dbReference type="InterPro" id="IPR013977">
    <property type="entry name" value="GcvT_C"/>
</dbReference>
<dbReference type="SUPFAM" id="SSF51905">
    <property type="entry name" value="FAD/NAD(P)-binding domain"/>
    <property type="match status" value="1"/>
</dbReference>
<dbReference type="SUPFAM" id="SSF101790">
    <property type="entry name" value="Aminomethyltransferase beta-barrel domain"/>
    <property type="match status" value="1"/>
</dbReference>
<dbReference type="RefSeq" id="WP_200112762.1">
    <property type="nucleotide sequence ID" value="NZ_JAEHOH010000001.1"/>
</dbReference>
<gene>
    <name evidence="6" type="ORF">JD276_00720</name>
</gene>
<feature type="domain" description="FAD dependent oxidoreductase" evidence="2">
    <location>
        <begin position="28"/>
        <end position="382"/>
    </location>
</feature>
<evidence type="ECO:0000259" key="3">
    <source>
        <dbReference type="Pfam" id="PF01571"/>
    </source>
</evidence>
<dbReference type="InterPro" id="IPR029043">
    <property type="entry name" value="GcvT/YgfZ_C"/>
</dbReference>
<dbReference type="Gene3D" id="3.30.1360.120">
    <property type="entry name" value="Probable tRNA modification gtpase trme, domain 1"/>
    <property type="match status" value="1"/>
</dbReference>
<comment type="caution">
    <text evidence="6">The sequence shown here is derived from an EMBL/GenBank/DDBJ whole genome shotgun (WGS) entry which is preliminary data.</text>
</comment>